<dbReference type="SUPFAM" id="SSF47090">
    <property type="entry name" value="PGBD-like"/>
    <property type="match status" value="1"/>
</dbReference>
<dbReference type="InterPro" id="IPR036366">
    <property type="entry name" value="PGBDSf"/>
</dbReference>
<feature type="region of interest" description="Disordered" evidence="1">
    <location>
        <begin position="91"/>
        <end position="149"/>
    </location>
</feature>
<evidence type="ECO:0000313" key="3">
    <source>
        <dbReference type="EMBL" id="CTQ76408.1"/>
    </source>
</evidence>
<dbReference type="Proteomes" id="UP000049983">
    <property type="component" value="Unassembled WGS sequence"/>
</dbReference>
<dbReference type="Gene3D" id="1.10.101.10">
    <property type="entry name" value="PGBD-like superfamily/PGBD"/>
    <property type="match status" value="1"/>
</dbReference>
<dbReference type="OrthoDB" id="1523598at2"/>
<evidence type="ECO:0000313" key="4">
    <source>
        <dbReference type="Proteomes" id="UP000049983"/>
    </source>
</evidence>
<reference evidence="4" key="1">
    <citation type="submission" date="2015-07" db="EMBL/GenBank/DDBJ databases">
        <authorList>
            <person name="Rodrigo-Torres Lidia"/>
            <person name="Arahal R.David."/>
        </authorList>
    </citation>
    <scope>NUCLEOTIDE SEQUENCE [LARGE SCALE GENOMIC DNA]</scope>
    <source>
        <strain evidence="4">CECT 5096</strain>
    </source>
</reference>
<dbReference type="InterPro" id="IPR024079">
    <property type="entry name" value="MetalloPept_cat_dom_sf"/>
</dbReference>
<protein>
    <submittedName>
        <fullName evidence="3">Spore cortex-lytic enzyme</fullName>
    </submittedName>
</protein>
<accession>A0A0M7ANJ6</accession>
<name>A0A0M7ANJ6_9HYPH</name>
<dbReference type="InterPro" id="IPR036365">
    <property type="entry name" value="PGBD-like_sf"/>
</dbReference>
<sequence length="482" mass="51886">MYSQGIIRLRNAACNSSPITRGERGAGVALLQGAYVALGHAMPGSTGADGAQDGIFGKETDAVTRHFQSRHGLAVDGDAGKETIGRLNSELGGALLDDPAPRPNGPHPKVPTPVNPDPQRPAPKRVVPVHPFPTPTRPKTPTTDGHRPRFVAGRALNGFDGRSEPPWQMVPANGNRIVQLLGGQDLTVTSLDPAVTVTEIRPRAITKSRLFLLSGQPGLVGLKDRRIVARDGSGQVKAQLLVDIVRDFSVKVTFHLVQDEHGGSVRSAADVAASLETANRILFGHANIHLHAHDISHVDHIFGKAVNYIEAREKKEDDADEWDYLDTYRDPTADINVFFVNNILTYKEEAQNKKLVAYGVTSGTSPTILIRDPTKYRRAFAAGEVLAHEVGHALGLDHPEAINLPTLGPGFMVVPIDPHFGQIVGSKNLMMPTISEVDAHNNVIKTDFTLIRGQVRKMHQKATLLGIASAPALTNTNVALPG</sequence>
<dbReference type="GeneID" id="97672015"/>
<dbReference type="GO" id="GO:0008237">
    <property type="term" value="F:metallopeptidase activity"/>
    <property type="evidence" value="ECO:0007669"/>
    <property type="project" value="InterPro"/>
</dbReference>
<dbReference type="AlphaFoldDB" id="A0A0M7ANJ6"/>
<gene>
    <name evidence="3" type="ORF">LA5096_04733</name>
</gene>
<dbReference type="Pfam" id="PF01471">
    <property type="entry name" value="PG_binding_1"/>
    <property type="match status" value="1"/>
</dbReference>
<dbReference type="SUPFAM" id="SSF55486">
    <property type="entry name" value="Metalloproteases ('zincins'), catalytic domain"/>
    <property type="match status" value="1"/>
</dbReference>
<feature type="domain" description="Peptidoglycan binding-like" evidence="2">
    <location>
        <begin position="25"/>
        <end position="87"/>
    </location>
</feature>
<dbReference type="STRING" id="311410.LA5095_03451"/>
<organism evidence="3 4">
    <name type="scientific">Roseibium album</name>
    <dbReference type="NCBI Taxonomy" id="311410"/>
    <lineage>
        <taxon>Bacteria</taxon>
        <taxon>Pseudomonadati</taxon>
        <taxon>Pseudomonadota</taxon>
        <taxon>Alphaproteobacteria</taxon>
        <taxon>Hyphomicrobiales</taxon>
        <taxon>Stappiaceae</taxon>
        <taxon>Roseibium</taxon>
    </lineage>
</organism>
<evidence type="ECO:0000256" key="1">
    <source>
        <dbReference type="SAM" id="MobiDB-lite"/>
    </source>
</evidence>
<dbReference type="RefSeq" id="WP_082442865.1">
    <property type="nucleotide sequence ID" value="NZ_CXWA01000004.1"/>
</dbReference>
<dbReference type="EMBL" id="CXWC01000013">
    <property type="protein sequence ID" value="CTQ76408.1"/>
    <property type="molecule type" value="Genomic_DNA"/>
</dbReference>
<dbReference type="InterPro" id="IPR002477">
    <property type="entry name" value="Peptidoglycan-bd-like"/>
</dbReference>
<proteinExistence type="predicted"/>
<evidence type="ECO:0000259" key="2">
    <source>
        <dbReference type="Pfam" id="PF01471"/>
    </source>
</evidence>
<keyword evidence="4" id="KW-1185">Reference proteome</keyword>
<dbReference type="Gene3D" id="3.40.390.10">
    <property type="entry name" value="Collagenase (Catalytic Domain)"/>
    <property type="match status" value="1"/>
</dbReference>
<feature type="compositionally biased region" description="Pro residues" evidence="1">
    <location>
        <begin position="101"/>
        <end position="121"/>
    </location>
</feature>